<evidence type="ECO:0000256" key="1">
    <source>
        <dbReference type="ARBA" id="ARBA00022801"/>
    </source>
</evidence>
<dbReference type="OrthoDB" id="6020543at2759"/>
<keyword evidence="2" id="KW-0326">Glycosidase</keyword>
<dbReference type="PANTHER" id="PTHR45708:SF49">
    <property type="entry name" value="ENDOCHITINASE"/>
    <property type="match status" value="1"/>
</dbReference>
<dbReference type="GO" id="GO:0004568">
    <property type="term" value="F:chitinase activity"/>
    <property type="evidence" value="ECO:0007669"/>
    <property type="project" value="TreeGrafter"/>
</dbReference>
<proteinExistence type="predicted"/>
<accession>A0A1Y2C0S7</accession>
<protein>
    <submittedName>
        <fullName evidence="4">Glycoside hydrolase</fullName>
    </submittedName>
</protein>
<name>A0A1Y2C0S7_9FUNG</name>
<organism evidence="4 5">
    <name type="scientific">Rhizoclosmatium globosum</name>
    <dbReference type="NCBI Taxonomy" id="329046"/>
    <lineage>
        <taxon>Eukaryota</taxon>
        <taxon>Fungi</taxon>
        <taxon>Fungi incertae sedis</taxon>
        <taxon>Chytridiomycota</taxon>
        <taxon>Chytridiomycota incertae sedis</taxon>
        <taxon>Chytridiomycetes</taxon>
        <taxon>Chytridiales</taxon>
        <taxon>Chytriomycetaceae</taxon>
        <taxon>Rhizoclosmatium</taxon>
    </lineage>
</organism>
<dbReference type="AlphaFoldDB" id="A0A1Y2C0S7"/>
<dbReference type="GO" id="GO:0005576">
    <property type="term" value="C:extracellular region"/>
    <property type="evidence" value="ECO:0007669"/>
    <property type="project" value="TreeGrafter"/>
</dbReference>
<dbReference type="Proteomes" id="UP000193642">
    <property type="component" value="Unassembled WGS sequence"/>
</dbReference>
<comment type="caution">
    <text evidence="4">The sequence shown here is derived from an EMBL/GenBank/DDBJ whole genome shotgun (WGS) entry which is preliminary data.</text>
</comment>
<feature type="domain" description="GH18" evidence="3">
    <location>
        <begin position="1"/>
        <end position="278"/>
    </location>
</feature>
<dbReference type="EMBL" id="MCGO01000037">
    <property type="protein sequence ID" value="ORY39915.1"/>
    <property type="molecule type" value="Genomic_DNA"/>
</dbReference>
<dbReference type="PANTHER" id="PTHR45708">
    <property type="entry name" value="ENDOCHITINASE"/>
    <property type="match status" value="1"/>
</dbReference>
<keyword evidence="1 4" id="KW-0378">Hydrolase</keyword>
<dbReference type="InterPro" id="IPR001223">
    <property type="entry name" value="Glyco_hydro18_cat"/>
</dbReference>
<sequence>MNIFGGGDNHFTITFSSFSQLNYGGVYVYRGNGVESNPQYIVNNYQAIGRDIQTCQQQNVKIVLSLGGDQSSAYQFGAGDGVAYANLFYNVFLEGTAGPVRPFGPGVVLDGIELDVEKNDNPAVWTPEMINFITTLRNLSPKTQLAIVPQCYLGLIGKDAYVGDVISATAPMLNYIIVQFYNNPQCSYPFGFNFNTWKTLFTGSIIVGLAGDWTSAISGGFLEPGPLQAVYDMIKNDAQFGGFSVYDVSSSNPPALSWNEKNYNNPPLTTYSKTLRDCLNGVSVGSGFPPQGPQQNNLNLANRCGGTWVYANSNCTLKTCDPAIPNFCGLNMHCFSFLSTTCTPRQI</sequence>
<dbReference type="PROSITE" id="PS51910">
    <property type="entry name" value="GH18_2"/>
    <property type="match status" value="1"/>
</dbReference>
<dbReference type="InterPro" id="IPR017853">
    <property type="entry name" value="GH"/>
</dbReference>
<dbReference type="GO" id="GO:0005975">
    <property type="term" value="P:carbohydrate metabolic process"/>
    <property type="evidence" value="ECO:0007669"/>
    <property type="project" value="InterPro"/>
</dbReference>
<gene>
    <name evidence="4" type="ORF">BCR33DRAFT_768303</name>
</gene>
<evidence type="ECO:0000259" key="3">
    <source>
        <dbReference type="PROSITE" id="PS51910"/>
    </source>
</evidence>
<evidence type="ECO:0000313" key="5">
    <source>
        <dbReference type="Proteomes" id="UP000193642"/>
    </source>
</evidence>
<evidence type="ECO:0000313" key="4">
    <source>
        <dbReference type="EMBL" id="ORY39915.1"/>
    </source>
</evidence>
<reference evidence="4 5" key="1">
    <citation type="submission" date="2016-07" db="EMBL/GenBank/DDBJ databases">
        <title>Pervasive Adenine N6-methylation of Active Genes in Fungi.</title>
        <authorList>
            <consortium name="DOE Joint Genome Institute"/>
            <person name="Mondo S.J."/>
            <person name="Dannebaum R.O."/>
            <person name="Kuo R.C."/>
            <person name="Labutti K."/>
            <person name="Haridas S."/>
            <person name="Kuo A."/>
            <person name="Salamov A."/>
            <person name="Ahrendt S.R."/>
            <person name="Lipzen A."/>
            <person name="Sullivan W."/>
            <person name="Andreopoulos W.B."/>
            <person name="Clum A."/>
            <person name="Lindquist E."/>
            <person name="Daum C."/>
            <person name="Ramamoorthy G.K."/>
            <person name="Gryganskyi A."/>
            <person name="Culley D."/>
            <person name="Magnuson J.K."/>
            <person name="James T.Y."/>
            <person name="O'Malley M.A."/>
            <person name="Stajich J.E."/>
            <person name="Spatafora J.W."/>
            <person name="Visel A."/>
            <person name="Grigoriev I.V."/>
        </authorList>
    </citation>
    <scope>NUCLEOTIDE SEQUENCE [LARGE SCALE GENOMIC DNA]</scope>
    <source>
        <strain evidence="4 5">JEL800</strain>
    </source>
</reference>
<keyword evidence="5" id="KW-1185">Reference proteome</keyword>
<dbReference type="SUPFAM" id="SSF51445">
    <property type="entry name" value="(Trans)glycosidases"/>
    <property type="match status" value="1"/>
</dbReference>
<dbReference type="Gene3D" id="3.20.20.80">
    <property type="entry name" value="Glycosidases"/>
    <property type="match status" value="1"/>
</dbReference>
<evidence type="ECO:0000256" key="2">
    <source>
        <dbReference type="ARBA" id="ARBA00023295"/>
    </source>
</evidence>
<dbReference type="InterPro" id="IPR050542">
    <property type="entry name" value="Glycosyl_Hydrlase18_Chitinase"/>
</dbReference>